<dbReference type="Proteomes" id="UP001596045">
    <property type="component" value="Unassembled WGS sequence"/>
</dbReference>
<dbReference type="EMBL" id="JBHSMT010000028">
    <property type="protein sequence ID" value="MFC5475499.1"/>
    <property type="molecule type" value="Genomic_DNA"/>
</dbReference>
<keyword evidence="2" id="KW-1185">Reference proteome</keyword>
<proteinExistence type="predicted"/>
<sequence>MAFENKAKRSLRHVVADLSALPIEEIEAIVAQLDAGERARLEPVLTEALQVSGKLNAAPASIPGAAQSAHLAADHPQKHVATLTALPDWLAARALAHLDNDVVDAVLQDELPVRQQQLQRSRAALKITPRAGALLFEIVIAGAVPAAPVKPSRAAGSRLLGRLFGDKR</sequence>
<dbReference type="RefSeq" id="WP_378998849.1">
    <property type="nucleotide sequence ID" value="NZ_JBHSMT010000028.1"/>
</dbReference>
<comment type="caution">
    <text evidence="1">The sequence shown here is derived from an EMBL/GenBank/DDBJ whole genome shotgun (WGS) entry which is preliminary data.</text>
</comment>
<evidence type="ECO:0008006" key="3">
    <source>
        <dbReference type="Google" id="ProtNLM"/>
    </source>
</evidence>
<gene>
    <name evidence="1" type="ORF">ACFPM8_16175</name>
</gene>
<accession>A0ABW0MBA1</accession>
<protein>
    <recommendedName>
        <fullName evidence="3">DUF721 domain-containing protein</fullName>
    </recommendedName>
</protein>
<organism evidence="1 2">
    <name type="scientific">Paraherbaspirillum soli</name>
    <dbReference type="NCBI Taxonomy" id="631222"/>
    <lineage>
        <taxon>Bacteria</taxon>
        <taxon>Pseudomonadati</taxon>
        <taxon>Pseudomonadota</taxon>
        <taxon>Betaproteobacteria</taxon>
        <taxon>Burkholderiales</taxon>
        <taxon>Oxalobacteraceae</taxon>
        <taxon>Paraherbaspirillum</taxon>
    </lineage>
</organism>
<name>A0ABW0MBA1_9BURK</name>
<evidence type="ECO:0000313" key="1">
    <source>
        <dbReference type="EMBL" id="MFC5475499.1"/>
    </source>
</evidence>
<evidence type="ECO:0000313" key="2">
    <source>
        <dbReference type="Proteomes" id="UP001596045"/>
    </source>
</evidence>
<reference evidence="2" key="1">
    <citation type="journal article" date="2019" name="Int. J. Syst. Evol. Microbiol.">
        <title>The Global Catalogue of Microorganisms (GCM) 10K type strain sequencing project: providing services to taxonomists for standard genome sequencing and annotation.</title>
        <authorList>
            <consortium name="The Broad Institute Genomics Platform"/>
            <consortium name="The Broad Institute Genome Sequencing Center for Infectious Disease"/>
            <person name="Wu L."/>
            <person name="Ma J."/>
        </authorList>
    </citation>
    <scope>NUCLEOTIDE SEQUENCE [LARGE SCALE GENOMIC DNA]</scope>
    <source>
        <strain evidence="2">JCM 17066</strain>
    </source>
</reference>